<reference evidence="1 2" key="1">
    <citation type="journal article" date="2015" name="Nature">
        <title>rRNA introns, odd ribosomes, and small enigmatic genomes across a large radiation of phyla.</title>
        <authorList>
            <person name="Brown C.T."/>
            <person name="Hug L.A."/>
            <person name="Thomas B.C."/>
            <person name="Sharon I."/>
            <person name="Castelle C.J."/>
            <person name="Singh A."/>
            <person name="Wilkins M.J."/>
            <person name="Williams K.H."/>
            <person name="Banfield J.F."/>
        </authorList>
    </citation>
    <scope>NUCLEOTIDE SEQUENCE [LARGE SCALE GENOMIC DNA]</scope>
</reference>
<dbReference type="InterPro" id="IPR004260">
    <property type="entry name" value="Pyr-dimer_DNA_glycosylase"/>
</dbReference>
<proteinExistence type="predicted"/>
<gene>
    <name evidence="1" type="ORF">UR73_C0013G0004</name>
</gene>
<dbReference type="Pfam" id="PF03013">
    <property type="entry name" value="Pyr_excise"/>
    <property type="match status" value="1"/>
</dbReference>
<accession>A0A0G0CND0</accession>
<dbReference type="SUPFAM" id="SSF47077">
    <property type="entry name" value="T4 endonuclease V"/>
    <property type="match status" value="1"/>
</dbReference>
<dbReference type="Proteomes" id="UP000034816">
    <property type="component" value="Unassembled WGS sequence"/>
</dbReference>
<dbReference type="InterPro" id="IPR024796">
    <property type="entry name" value="T4_endonuc_V"/>
</dbReference>
<dbReference type="AlphaFoldDB" id="A0A0G0CND0"/>
<name>A0A0G0CND0_9BACT</name>
<protein>
    <submittedName>
        <fullName evidence="1">Uncharacterized protein</fullName>
    </submittedName>
</protein>
<evidence type="ECO:0000313" key="1">
    <source>
        <dbReference type="EMBL" id="KKP77706.1"/>
    </source>
</evidence>
<comment type="caution">
    <text evidence="1">The sequence shown here is derived from an EMBL/GenBank/DDBJ whole genome shotgun (WGS) entry which is preliminary data.</text>
</comment>
<organism evidence="1 2">
    <name type="scientific">candidate division WS6 bacterium GW2011_GWF1_35_23</name>
    <dbReference type="NCBI Taxonomy" id="1619097"/>
    <lineage>
        <taxon>Bacteria</taxon>
        <taxon>Candidatus Dojkabacteria</taxon>
    </lineage>
</organism>
<dbReference type="Gene3D" id="1.10.440.10">
    <property type="entry name" value="T4 endonuclease V"/>
    <property type="match status" value="1"/>
</dbReference>
<evidence type="ECO:0000313" key="2">
    <source>
        <dbReference type="Proteomes" id="UP000034816"/>
    </source>
</evidence>
<dbReference type="EMBL" id="LBQH01000013">
    <property type="protein sequence ID" value="KKP77706.1"/>
    <property type="molecule type" value="Genomic_DNA"/>
</dbReference>
<sequence>MRMWGVNPELLCNKHLLGEHVEMHMFAGTIAKNISIQGYLDNKLVNPIEINDRHDLLVIEMQKRGMNHQSPLQKIDINIIGEIDVQKNINELSKRCKICQGRMNENLFGG</sequence>